<dbReference type="SMART" id="SM00642">
    <property type="entry name" value="Aamy"/>
    <property type="match status" value="1"/>
</dbReference>
<feature type="domain" description="Glycosyl hydrolase family 13 catalytic" evidence="1">
    <location>
        <begin position="15"/>
        <end position="412"/>
    </location>
</feature>
<dbReference type="InterPro" id="IPR013797">
    <property type="entry name" value="Maltooligo_trehalose_synth_4"/>
</dbReference>
<evidence type="ECO:0000313" key="2">
    <source>
        <dbReference type="EMBL" id="MCD2195515.1"/>
    </source>
</evidence>
<dbReference type="Pfam" id="PF00128">
    <property type="entry name" value="Alpha-amylase"/>
    <property type="match status" value="1"/>
</dbReference>
<dbReference type="RefSeq" id="WP_230736682.1">
    <property type="nucleotide sequence ID" value="NZ_JAJNDB010000004.1"/>
</dbReference>
<dbReference type="InterPro" id="IPR006047">
    <property type="entry name" value="GH13_cat_dom"/>
</dbReference>
<dbReference type="Gene3D" id="1.10.10.470">
    <property type="entry name" value="Maltooligosyl trehalose synthase, domain 4"/>
    <property type="match status" value="1"/>
</dbReference>
<accession>A0ABS8PDH7</accession>
<evidence type="ECO:0000259" key="1">
    <source>
        <dbReference type="SMART" id="SM00642"/>
    </source>
</evidence>
<comment type="caution">
    <text evidence="2">The sequence shown here is derived from an EMBL/GenBank/DDBJ whole genome shotgun (WGS) entry which is preliminary data.</text>
</comment>
<dbReference type="EMBL" id="JAJNDB010000004">
    <property type="protein sequence ID" value="MCD2195515.1"/>
    <property type="molecule type" value="Genomic_DNA"/>
</dbReference>
<keyword evidence="3" id="KW-1185">Reference proteome</keyword>
<dbReference type="CDD" id="cd11336">
    <property type="entry name" value="AmyAc_MTSase"/>
    <property type="match status" value="1"/>
</dbReference>
<dbReference type="PANTHER" id="PTHR10357:SF216">
    <property type="entry name" value="MALTOOLIGOSYL TREHALOSE SYNTHASE-RELATED"/>
    <property type="match status" value="1"/>
</dbReference>
<dbReference type="InterPro" id="IPR012767">
    <property type="entry name" value="Trehalose_TreY"/>
</dbReference>
<dbReference type="Gene3D" id="3.30.1590.10">
    <property type="entry name" value="Maltooligosyl trehalose synthase, domain 2"/>
    <property type="match status" value="1"/>
</dbReference>
<reference evidence="2 3" key="1">
    <citation type="submission" date="2021-11" db="EMBL/GenBank/DDBJ databases">
        <title>Draft genome sequence of Actinomycetospora sp. SF1 isolated from the rhizosphere soil.</title>
        <authorList>
            <person name="Duangmal K."/>
            <person name="Chantavorakit T."/>
        </authorList>
    </citation>
    <scope>NUCLEOTIDE SEQUENCE [LARGE SCALE GENOMIC DNA]</scope>
    <source>
        <strain evidence="2 3">TBRC 5722</strain>
    </source>
</reference>
<dbReference type="NCBIfam" id="TIGR02401">
    <property type="entry name" value="trehalose_TreY"/>
    <property type="match status" value="1"/>
</dbReference>
<organism evidence="2 3">
    <name type="scientific">Actinomycetospora endophytica</name>
    <dbReference type="NCBI Taxonomy" id="2291215"/>
    <lineage>
        <taxon>Bacteria</taxon>
        <taxon>Bacillati</taxon>
        <taxon>Actinomycetota</taxon>
        <taxon>Actinomycetes</taxon>
        <taxon>Pseudonocardiales</taxon>
        <taxon>Pseudonocardiaceae</taxon>
        <taxon>Actinomycetospora</taxon>
    </lineage>
</organism>
<proteinExistence type="predicted"/>
<dbReference type="InterPro" id="IPR017853">
    <property type="entry name" value="GH"/>
</dbReference>
<gene>
    <name evidence="2" type="primary">treY</name>
    <name evidence="2" type="ORF">LQ327_19280</name>
</gene>
<dbReference type="Proteomes" id="UP001199469">
    <property type="component" value="Unassembled WGS sequence"/>
</dbReference>
<dbReference type="Gene3D" id="1.10.150.200">
    <property type="entry name" value="Maltooligosyl trehalose synthase, domain 3"/>
    <property type="match status" value="1"/>
</dbReference>
<protein>
    <submittedName>
        <fullName evidence="2">Malto-oligosyltrehalose synthase</fullName>
    </submittedName>
</protein>
<sequence>MNSPVGSGSASLRVPASTYRLQLSPAQDLAAATELVPYLAELGVGALYCSPLLQPAPGSTHGYDVVDPTHANDEIGGEPGRVALVAALREAGMRALLDLVPNHMGVAVPAANPSWWSLLRDGSGSAYASWYDVDLGVPLLVPVLGSPEDVAQLSLSEDRSELRYYEHRFPVAPGTGEGTAQEVHERQHYRLVHWRRGNAELTYRRFFDVSDLAAVRVDDPAVFDATHAEVLRWVAADPDVISGLRIDHPDGLTAPGAYLRRLRARLAETGLGEEAWLLVEKITSQRADGTTEALPASWPTDGTTGYDALRELCGLFVDPRGESLVEQVAAEHTGTRERLSVAEHAAKRLVTDEILVAEVRRIAALVPAAGDEPEVVRDAVAELLGAYPVYRSYLPEGRADLERAVDTASAARPELADVIRRIRTAMLADPDRELTRRVEQTSGMVTAKGVEDTTFYRWNRFVALNEVGGAPDRFGVTPAEFHAANARRDASSPAAMTTLSTHDTKRSEDVRARLAVLSELTAEWGAFLRKLSARHPLPSPSLELLAWQSVVGAWPLTAERLGGYLTKAAKEAKLVTSHVDPVPEVDEAIAAWPAAVLGSRETVADIEAFVRLIDRFGRSNALGQKLLQLAGPGVPDVYQGTELFEYSLVDPDNRRPVDFTRRRELLARLDGGWLPGESDDPESDDVRGTKLLVTAAGLRLRRFRPELFWGYAPVPVSGPAAEHAVAFARGGPAGREHMVAVATRLPAGLEADGGWRDTVLPLPGGAADWTDMVTGTPVEGSAPRLSDLLARYPVALLVRPA</sequence>
<dbReference type="PANTHER" id="PTHR10357">
    <property type="entry name" value="ALPHA-AMYLASE FAMILY MEMBER"/>
    <property type="match status" value="1"/>
</dbReference>
<dbReference type="Gene3D" id="3.20.20.80">
    <property type="entry name" value="Glycosidases"/>
    <property type="match status" value="1"/>
</dbReference>
<evidence type="ECO:0000313" key="3">
    <source>
        <dbReference type="Proteomes" id="UP001199469"/>
    </source>
</evidence>
<name>A0ABS8PDH7_9PSEU</name>
<dbReference type="SUPFAM" id="SSF51445">
    <property type="entry name" value="(Trans)glycosidases"/>
    <property type="match status" value="1"/>
</dbReference>